<dbReference type="Gene3D" id="3.30.379.10">
    <property type="entry name" value="Chitobiase/beta-hexosaminidase domain 2-like"/>
    <property type="match status" value="1"/>
</dbReference>
<dbReference type="Pfam" id="PF07488">
    <property type="entry name" value="Glyco_hydro_67M"/>
    <property type="match status" value="1"/>
</dbReference>
<comment type="caution">
    <text evidence="5">The sequence shown here is derived from an EMBL/GenBank/DDBJ whole genome shotgun (WGS) entry which is preliminary data.</text>
</comment>
<dbReference type="AlphaFoldDB" id="A0A3E3J1B3"/>
<dbReference type="EMBL" id="QVLU01000004">
    <property type="protein sequence ID" value="RGE73137.1"/>
    <property type="molecule type" value="Genomic_DNA"/>
</dbReference>
<proteinExistence type="predicted"/>
<accession>A0A3E3J1B3</accession>
<dbReference type="InterPro" id="IPR037054">
    <property type="entry name" value="A-glucoronidase_C_sf"/>
</dbReference>
<feature type="domain" description="Glycosyl hydrolase family 67 C-terminal" evidence="3">
    <location>
        <begin position="445"/>
        <end position="666"/>
    </location>
</feature>
<dbReference type="PANTHER" id="PTHR39207">
    <property type="entry name" value="ALPHA-GLUCURONIDASE A"/>
    <property type="match status" value="1"/>
</dbReference>
<feature type="active site" description="Proton acceptor" evidence="2">
    <location>
        <position position="384"/>
    </location>
</feature>
<feature type="active site" description="Proton donor" evidence="2">
    <location>
        <position position="277"/>
    </location>
</feature>
<evidence type="ECO:0000313" key="5">
    <source>
        <dbReference type="EMBL" id="RGE73137.1"/>
    </source>
</evidence>
<dbReference type="InterPro" id="IPR011395">
    <property type="entry name" value="Glyco_hydro_67_aGlcAse"/>
</dbReference>
<dbReference type="SUPFAM" id="SSF55545">
    <property type="entry name" value="beta-N-acetylhexosaminidase-like domain"/>
    <property type="match status" value="1"/>
</dbReference>
<feature type="domain" description="Glycosyl hydrolase family 67 catalytic" evidence="4">
    <location>
        <begin position="118"/>
        <end position="444"/>
    </location>
</feature>
<protein>
    <submittedName>
        <fullName evidence="5">Alpha-glucuronidase</fullName>
    </submittedName>
</protein>
<reference evidence="5 6" key="1">
    <citation type="submission" date="2018-08" db="EMBL/GenBank/DDBJ databases">
        <title>A genome reference for cultivated species of the human gut microbiota.</title>
        <authorList>
            <person name="Zou Y."/>
            <person name="Xue W."/>
            <person name="Luo G."/>
        </authorList>
    </citation>
    <scope>NUCLEOTIDE SEQUENCE [LARGE SCALE GENOMIC DNA]</scope>
    <source>
        <strain evidence="5 6">AF26-4BH</strain>
    </source>
</reference>
<dbReference type="Pfam" id="PF07477">
    <property type="entry name" value="Glyco_hydro_67C"/>
    <property type="match status" value="1"/>
</dbReference>
<dbReference type="PANTHER" id="PTHR39207:SF1">
    <property type="entry name" value="ALPHA-GLUCURONIDASE A"/>
    <property type="match status" value="1"/>
</dbReference>
<dbReference type="PIRSF" id="PIRSF029900">
    <property type="entry name" value="Alpha-glucuronds"/>
    <property type="match status" value="1"/>
</dbReference>
<dbReference type="GO" id="GO:0046559">
    <property type="term" value="F:alpha-glucuronidase activity"/>
    <property type="evidence" value="ECO:0007669"/>
    <property type="project" value="InterPro"/>
</dbReference>
<evidence type="ECO:0000313" key="6">
    <source>
        <dbReference type="Proteomes" id="UP000261166"/>
    </source>
</evidence>
<dbReference type="Gene3D" id="3.90.1330.10">
    <property type="entry name" value="Alpha-glucuronidase, C-terminal domain"/>
    <property type="match status" value="1"/>
</dbReference>
<dbReference type="InterPro" id="IPR011100">
    <property type="entry name" value="Glyco_hydro_67_cat"/>
</dbReference>
<dbReference type="GO" id="GO:0045493">
    <property type="term" value="P:xylan catabolic process"/>
    <property type="evidence" value="ECO:0007669"/>
    <property type="project" value="InterPro"/>
</dbReference>
<dbReference type="GO" id="GO:0005576">
    <property type="term" value="C:extracellular region"/>
    <property type="evidence" value="ECO:0007669"/>
    <property type="project" value="InterPro"/>
</dbReference>
<keyword evidence="1" id="KW-0378">Hydrolase</keyword>
<dbReference type="Proteomes" id="UP000261166">
    <property type="component" value="Unassembled WGS sequence"/>
</dbReference>
<dbReference type="Gene3D" id="3.20.20.80">
    <property type="entry name" value="Glycosidases"/>
    <property type="match status" value="1"/>
</dbReference>
<evidence type="ECO:0000256" key="2">
    <source>
        <dbReference type="PIRSR" id="PIRSR029900-1"/>
    </source>
</evidence>
<name>A0A3E3J1B3_9FIRM</name>
<sequence length="669" mass="76799">MEEQMDYSMAWLSYRKNPLFPDREYFRKIYVQENEAVIHTAAKELSRAAEAMFDESSQIITIVKEAPENSSAGIYLYTDKNGPGNGGYHLYEEGGRLTITAKEPSGILYGCFALIRKVQRQQPLKNLDYKEVPDNPLRMLNHWDNMDGSIERGYSGNSFFFKNQELLINERTVDYARLVSSIGINGVVINNVNVKENATKLISEDYAEDLKQLAMIFRNYGISLYLSLNFAAPMELGDLDTADPEAAEVKGWWEKQMKQVYASVPDLGGFLVKADSEGRPGPFTYQRTHAQGANMLANAVKPYGGVIIWRCFVYNCTQDWRDRKTDRARSAYDSFSPLDGQFVDNVILQIKNGPMDFQVREPVSSLFGALQRTRQILEVQIAQEYTGQQRHVCYLIPEFKEILEFHTRCTKERDTVADIISGRAFPQFAGGITAVANTGSDTNWTGHDLAAANWFGFGRLAFSPSLTAGEIAEEWCECTFGPDKEITEAVCRILMMSWSAYEKYTSPLGIGWMVNPHNHYGPNVDGYEYDRWGTYHRADHYGLGVERGSKGTGYAQTYLEPNASMYETIEDCPEELLLFFHYVPYTYRLKNGKTLIQHIYDTHFEGVEDVQKMIALWNGIRERIPEDIFMRVSERLEHQLEHAKEWRDQINTYFYRKSFIEDEKGREIY</sequence>
<dbReference type="SUPFAM" id="SSF51445">
    <property type="entry name" value="(Trans)glycosidases"/>
    <property type="match status" value="1"/>
</dbReference>
<feature type="active site" description="Proton acceptor" evidence="2">
    <location>
        <position position="356"/>
    </location>
</feature>
<dbReference type="GO" id="GO:0033939">
    <property type="term" value="F:xylan alpha-1,2-glucuronosidase activity"/>
    <property type="evidence" value="ECO:0007669"/>
    <property type="project" value="TreeGrafter"/>
</dbReference>
<gene>
    <name evidence="5" type="ORF">DWY69_06560</name>
</gene>
<organism evidence="5 6">
    <name type="scientific">Eisenbergiella massiliensis</name>
    <dbReference type="NCBI Taxonomy" id="1720294"/>
    <lineage>
        <taxon>Bacteria</taxon>
        <taxon>Bacillati</taxon>
        <taxon>Bacillota</taxon>
        <taxon>Clostridia</taxon>
        <taxon>Lachnospirales</taxon>
        <taxon>Lachnospiraceae</taxon>
        <taxon>Eisenbergiella</taxon>
    </lineage>
</organism>
<evidence type="ECO:0000259" key="4">
    <source>
        <dbReference type="Pfam" id="PF07488"/>
    </source>
</evidence>
<dbReference type="InterPro" id="IPR029018">
    <property type="entry name" value="Hex-like_dom2"/>
</dbReference>
<evidence type="ECO:0000259" key="3">
    <source>
        <dbReference type="Pfam" id="PF07477"/>
    </source>
</evidence>
<evidence type="ECO:0000256" key="1">
    <source>
        <dbReference type="ARBA" id="ARBA00022801"/>
    </source>
</evidence>
<dbReference type="InterPro" id="IPR017853">
    <property type="entry name" value="GH"/>
</dbReference>
<dbReference type="OrthoDB" id="339499at2"/>
<dbReference type="RefSeq" id="WP_025488194.1">
    <property type="nucleotide sequence ID" value="NZ_JBKVAZ010000003.1"/>
</dbReference>
<dbReference type="InterPro" id="IPR011099">
    <property type="entry name" value="Glyco_hydro_67_C"/>
</dbReference>